<accession>A0AAV9EV82</accession>
<dbReference type="GO" id="GO:0005524">
    <property type="term" value="F:ATP binding"/>
    <property type="evidence" value="ECO:0007669"/>
    <property type="project" value="UniProtKB-KW"/>
</dbReference>
<evidence type="ECO:0000259" key="14">
    <source>
        <dbReference type="Pfam" id="PF07714"/>
    </source>
</evidence>
<comment type="catalytic activity">
    <reaction evidence="10">
        <text>L-threonyl-[protein] + ATP = O-phospho-L-threonyl-[protein] + ADP + H(+)</text>
        <dbReference type="Rhea" id="RHEA:46608"/>
        <dbReference type="Rhea" id="RHEA-COMP:11060"/>
        <dbReference type="Rhea" id="RHEA-COMP:11605"/>
        <dbReference type="ChEBI" id="CHEBI:15378"/>
        <dbReference type="ChEBI" id="CHEBI:30013"/>
        <dbReference type="ChEBI" id="CHEBI:30616"/>
        <dbReference type="ChEBI" id="CHEBI:61977"/>
        <dbReference type="ChEBI" id="CHEBI:456216"/>
        <dbReference type="EC" id="2.7.11.1"/>
    </reaction>
</comment>
<reference evidence="15" key="1">
    <citation type="journal article" date="2023" name="Nat. Commun.">
        <title>Diploid and tetraploid genomes of Acorus and the evolution of monocots.</title>
        <authorList>
            <person name="Ma L."/>
            <person name="Liu K.W."/>
            <person name="Li Z."/>
            <person name="Hsiao Y.Y."/>
            <person name="Qi Y."/>
            <person name="Fu T."/>
            <person name="Tang G.D."/>
            <person name="Zhang D."/>
            <person name="Sun W.H."/>
            <person name="Liu D.K."/>
            <person name="Li Y."/>
            <person name="Chen G.Z."/>
            <person name="Liu X.D."/>
            <person name="Liao X.Y."/>
            <person name="Jiang Y.T."/>
            <person name="Yu X."/>
            <person name="Hao Y."/>
            <person name="Huang J."/>
            <person name="Zhao X.W."/>
            <person name="Ke S."/>
            <person name="Chen Y.Y."/>
            <person name="Wu W.L."/>
            <person name="Hsu J.L."/>
            <person name="Lin Y.F."/>
            <person name="Huang M.D."/>
            <person name="Li C.Y."/>
            <person name="Huang L."/>
            <person name="Wang Z.W."/>
            <person name="Zhao X."/>
            <person name="Zhong W.Y."/>
            <person name="Peng D.H."/>
            <person name="Ahmad S."/>
            <person name="Lan S."/>
            <person name="Zhang J.S."/>
            <person name="Tsai W.C."/>
            <person name="Van de Peer Y."/>
            <person name="Liu Z.J."/>
        </authorList>
    </citation>
    <scope>NUCLEOTIDE SEQUENCE</scope>
    <source>
        <strain evidence="15">CP</strain>
    </source>
</reference>
<comment type="caution">
    <text evidence="15">The sequence shown here is derived from an EMBL/GenBank/DDBJ whole genome shotgun (WGS) entry which is preliminary data.</text>
</comment>
<evidence type="ECO:0000256" key="12">
    <source>
        <dbReference type="SAM" id="MobiDB-lite"/>
    </source>
</evidence>
<dbReference type="PANTHER" id="PTHR47982:SF6">
    <property type="entry name" value="PROLINE-RICH RECEPTOR-LIKE PROTEIN KINASE PERK4"/>
    <property type="match status" value="1"/>
</dbReference>
<evidence type="ECO:0000313" key="16">
    <source>
        <dbReference type="Proteomes" id="UP001180020"/>
    </source>
</evidence>
<name>A0AAV9EV82_ACOCL</name>
<dbReference type="GO" id="GO:0005886">
    <property type="term" value="C:plasma membrane"/>
    <property type="evidence" value="ECO:0007669"/>
    <property type="project" value="UniProtKB-SubCell"/>
</dbReference>
<keyword evidence="15" id="KW-0675">Receptor</keyword>
<dbReference type="GO" id="GO:0004674">
    <property type="term" value="F:protein serine/threonine kinase activity"/>
    <property type="evidence" value="ECO:0007669"/>
    <property type="project" value="UniProtKB-KW"/>
</dbReference>
<keyword evidence="15" id="KW-0418">Kinase</keyword>
<feature type="compositionally biased region" description="Low complexity" evidence="12">
    <location>
        <begin position="307"/>
        <end position="316"/>
    </location>
</feature>
<feature type="compositionally biased region" description="Low complexity" evidence="12">
    <location>
        <begin position="282"/>
        <end position="297"/>
    </location>
</feature>
<keyword evidence="5 13" id="KW-0812">Transmembrane</keyword>
<evidence type="ECO:0000256" key="5">
    <source>
        <dbReference type="ARBA" id="ARBA00022692"/>
    </source>
</evidence>
<keyword evidence="9 13" id="KW-0472">Membrane</keyword>
<keyword evidence="7" id="KW-0067">ATP-binding</keyword>
<dbReference type="EMBL" id="JAUJYO010000005">
    <property type="protein sequence ID" value="KAK1317601.1"/>
    <property type="molecule type" value="Genomic_DNA"/>
</dbReference>
<sequence>MHLSAIIGIAVGIGAFFMILIIASLCCCTAKKKRKRPHDPMHYYADPSGRKGGSDHYSSSVGGAGQRPNWGPPPPGAYIMNVGPPPPPPPPPMNNNNNNNMSSTYSGPHGPVLPPPMPNLALGFNKSTFTYEELAAATGGFSQANLLGQGGFGYLAPEYAASGKLTEKSDVFSFGVMILELITGRRPVDNALMDDSLVDWARPNLTRALNDGNYEELVDPRLGDNYNPSEMGRLVAIAAASVRHSARKRPKMSQIVRALEGDVSLEDLNEGVKPGNSTFFGSNASSDDNDTSSQNSNMRRIRKVALSSQESNSSSEYGVTSEYGLHPSSSGSEAGHSREMETSEQRRSPLSTHH</sequence>
<comment type="subcellular location">
    <subcellularLocation>
        <location evidence="1">Cell membrane</location>
        <topology evidence="1">Single-pass membrane protein</topology>
    </subcellularLocation>
</comment>
<evidence type="ECO:0000256" key="2">
    <source>
        <dbReference type="ARBA" id="ARBA00012513"/>
    </source>
</evidence>
<dbReference type="EC" id="2.7.11.1" evidence="2"/>
<keyword evidence="4" id="KW-0808">Transferase</keyword>
<dbReference type="AlphaFoldDB" id="A0AAV9EV82"/>
<dbReference type="InterPro" id="IPR011009">
    <property type="entry name" value="Kinase-like_dom_sf"/>
</dbReference>
<evidence type="ECO:0000256" key="3">
    <source>
        <dbReference type="ARBA" id="ARBA00022527"/>
    </source>
</evidence>
<feature type="domain" description="Serine-threonine/tyrosine-protein kinase catalytic" evidence="14">
    <location>
        <begin position="153"/>
        <end position="258"/>
    </location>
</feature>
<reference evidence="15" key="2">
    <citation type="submission" date="2023-06" db="EMBL/GenBank/DDBJ databases">
        <authorList>
            <person name="Ma L."/>
            <person name="Liu K.-W."/>
            <person name="Li Z."/>
            <person name="Hsiao Y.-Y."/>
            <person name="Qi Y."/>
            <person name="Fu T."/>
            <person name="Tang G."/>
            <person name="Zhang D."/>
            <person name="Sun W.-H."/>
            <person name="Liu D.-K."/>
            <person name="Li Y."/>
            <person name="Chen G.-Z."/>
            <person name="Liu X.-D."/>
            <person name="Liao X.-Y."/>
            <person name="Jiang Y.-T."/>
            <person name="Yu X."/>
            <person name="Hao Y."/>
            <person name="Huang J."/>
            <person name="Zhao X.-W."/>
            <person name="Ke S."/>
            <person name="Chen Y.-Y."/>
            <person name="Wu W.-L."/>
            <person name="Hsu J.-L."/>
            <person name="Lin Y.-F."/>
            <person name="Huang M.-D."/>
            <person name="Li C.-Y."/>
            <person name="Huang L."/>
            <person name="Wang Z.-W."/>
            <person name="Zhao X."/>
            <person name="Zhong W.-Y."/>
            <person name="Peng D.-H."/>
            <person name="Ahmad S."/>
            <person name="Lan S."/>
            <person name="Zhang J.-S."/>
            <person name="Tsai W.-C."/>
            <person name="Van De Peer Y."/>
            <person name="Liu Z.-J."/>
        </authorList>
    </citation>
    <scope>NUCLEOTIDE SEQUENCE</scope>
    <source>
        <strain evidence="15">CP</strain>
        <tissue evidence="15">Leaves</tissue>
    </source>
</reference>
<feature type="region of interest" description="Disordered" evidence="12">
    <location>
        <begin position="37"/>
        <end position="103"/>
    </location>
</feature>
<evidence type="ECO:0000256" key="4">
    <source>
        <dbReference type="ARBA" id="ARBA00022679"/>
    </source>
</evidence>
<evidence type="ECO:0000256" key="1">
    <source>
        <dbReference type="ARBA" id="ARBA00004162"/>
    </source>
</evidence>
<evidence type="ECO:0000313" key="15">
    <source>
        <dbReference type="EMBL" id="KAK1317601.1"/>
    </source>
</evidence>
<gene>
    <name evidence="15" type="primary">PERK4</name>
    <name evidence="15" type="ORF">QJS10_CPA05g01136</name>
</gene>
<evidence type="ECO:0000256" key="13">
    <source>
        <dbReference type="SAM" id="Phobius"/>
    </source>
</evidence>
<dbReference type="Gene3D" id="1.10.510.10">
    <property type="entry name" value="Transferase(Phosphotransferase) domain 1"/>
    <property type="match status" value="1"/>
</dbReference>
<dbReference type="Proteomes" id="UP001180020">
    <property type="component" value="Unassembled WGS sequence"/>
</dbReference>
<feature type="transmembrane region" description="Helical" evidence="13">
    <location>
        <begin position="6"/>
        <end position="28"/>
    </location>
</feature>
<comment type="catalytic activity">
    <reaction evidence="11">
        <text>L-seryl-[protein] + ATP = O-phospho-L-seryl-[protein] + ADP + H(+)</text>
        <dbReference type="Rhea" id="RHEA:17989"/>
        <dbReference type="Rhea" id="RHEA-COMP:9863"/>
        <dbReference type="Rhea" id="RHEA-COMP:11604"/>
        <dbReference type="ChEBI" id="CHEBI:15378"/>
        <dbReference type="ChEBI" id="CHEBI:29999"/>
        <dbReference type="ChEBI" id="CHEBI:30616"/>
        <dbReference type="ChEBI" id="CHEBI:83421"/>
        <dbReference type="ChEBI" id="CHEBI:456216"/>
        <dbReference type="EC" id="2.7.11.1"/>
    </reaction>
</comment>
<dbReference type="InterPro" id="IPR001245">
    <property type="entry name" value="Ser-Thr/Tyr_kinase_cat_dom"/>
</dbReference>
<feature type="region of interest" description="Disordered" evidence="12">
    <location>
        <begin position="274"/>
        <end position="354"/>
    </location>
</feature>
<evidence type="ECO:0000256" key="6">
    <source>
        <dbReference type="ARBA" id="ARBA00022741"/>
    </source>
</evidence>
<evidence type="ECO:0000256" key="9">
    <source>
        <dbReference type="ARBA" id="ARBA00023136"/>
    </source>
</evidence>
<evidence type="ECO:0000256" key="7">
    <source>
        <dbReference type="ARBA" id="ARBA00022840"/>
    </source>
</evidence>
<dbReference type="SUPFAM" id="SSF56112">
    <property type="entry name" value="Protein kinase-like (PK-like)"/>
    <property type="match status" value="1"/>
</dbReference>
<proteinExistence type="predicted"/>
<protein>
    <recommendedName>
        <fullName evidence="2">non-specific serine/threonine protein kinase</fullName>
        <ecNumber evidence="2">2.7.11.1</ecNumber>
    </recommendedName>
</protein>
<organism evidence="15 16">
    <name type="scientific">Acorus calamus</name>
    <name type="common">Sweet flag</name>
    <dbReference type="NCBI Taxonomy" id="4465"/>
    <lineage>
        <taxon>Eukaryota</taxon>
        <taxon>Viridiplantae</taxon>
        <taxon>Streptophyta</taxon>
        <taxon>Embryophyta</taxon>
        <taxon>Tracheophyta</taxon>
        <taxon>Spermatophyta</taxon>
        <taxon>Magnoliopsida</taxon>
        <taxon>Liliopsida</taxon>
        <taxon>Acoraceae</taxon>
        <taxon>Acorus</taxon>
    </lineage>
</organism>
<evidence type="ECO:0000256" key="11">
    <source>
        <dbReference type="ARBA" id="ARBA00048679"/>
    </source>
</evidence>
<evidence type="ECO:0000256" key="10">
    <source>
        <dbReference type="ARBA" id="ARBA00047899"/>
    </source>
</evidence>
<dbReference type="PANTHER" id="PTHR47982">
    <property type="entry name" value="PROLINE-RICH RECEPTOR-LIKE PROTEIN KINASE PERK4"/>
    <property type="match status" value="1"/>
</dbReference>
<keyword evidence="6" id="KW-0547">Nucleotide-binding</keyword>
<keyword evidence="16" id="KW-1185">Reference proteome</keyword>
<dbReference type="Pfam" id="PF07714">
    <property type="entry name" value="PK_Tyr_Ser-Thr"/>
    <property type="match status" value="1"/>
</dbReference>
<dbReference type="InterPro" id="IPR047117">
    <property type="entry name" value="PERK1-13-like"/>
</dbReference>
<feature type="compositionally biased region" description="Basic and acidic residues" evidence="12">
    <location>
        <begin position="335"/>
        <end position="347"/>
    </location>
</feature>
<keyword evidence="8 13" id="KW-1133">Transmembrane helix</keyword>
<keyword evidence="3" id="KW-0723">Serine/threonine-protein kinase</keyword>
<evidence type="ECO:0000256" key="8">
    <source>
        <dbReference type="ARBA" id="ARBA00022989"/>
    </source>
</evidence>
<feature type="compositionally biased region" description="Pro residues" evidence="12">
    <location>
        <begin position="83"/>
        <end position="93"/>
    </location>
</feature>